<protein>
    <submittedName>
        <fullName evidence="1">Uncharacterized protein</fullName>
    </submittedName>
</protein>
<keyword evidence="2" id="KW-1185">Reference proteome</keyword>
<organism evidence="1 2">
    <name type="scientific">Saccharicrinis carchari</name>
    <dbReference type="NCBI Taxonomy" id="1168039"/>
    <lineage>
        <taxon>Bacteria</taxon>
        <taxon>Pseudomonadati</taxon>
        <taxon>Bacteroidota</taxon>
        <taxon>Bacteroidia</taxon>
        <taxon>Marinilabiliales</taxon>
        <taxon>Marinilabiliaceae</taxon>
        <taxon>Saccharicrinis</taxon>
    </lineage>
</organism>
<sequence length="74" mass="8953">MEVFINQNYFIMLEHQKKVLLGLAKNPYQFRKEIIKSFGWLNREQAEDLYNWVKKEMGSYYTQLVHEALYSMSA</sequence>
<accession>A0A521DH75</accession>
<dbReference type="Proteomes" id="UP000319040">
    <property type="component" value="Unassembled WGS sequence"/>
</dbReference>
<reference evidence="1 2" key="1">
    <citation type="submission" date="2017-05" db="EMBL/GenBank/DDBJ databases">
        <authorList>
            <person name="Varghese N."/>
            <person name="Submissions S."/>
        </authorList>
    </citation>
    <scope>NUCLEOTIDE SEQUENCE [LARGE SCALE GENOMIC DNA]</scope>
    <source>
        <strain evidence="1 2">DSM 27040</strain>
    </source>
</reference>
<evidence type="ECO:0000313" key="1">
    <source>
        <dbReference type="EMBL" id="SMO70986.1"/>
    </source>
</evidence>
<gene>
    <name evidence="1" type="ORF">SAMN06265379_105179</name>
</gene>
<dbReference type="EMBL" id="FXTB01000005">
    <property type="protein sequence ID" value="SMO70986.1"/>
    <property type="molecule type" value="Genomic_DNA"/>
</dbReference>
<evidence type="ECO:0000313" key="2">
    <source>
        <dbReference type="Proteomes" id="UP000319040"/>
    </source>
</evidence>
<dbReference type="AlphaFoldDB" id="A0A521DH75"/>
<name>A0A521DH75_SACCC</name>
<proteinExistence type="predicted"/>